<reference evidence="3 4" key="2">
    <citation type="journal article" date="2019" name="G3 (Bethesda)">
        <title>Hybrid Assembly of the Genome of the Entomopathogenic Nematode Steinernema carpocapsae Identifies the X-Chromosome.</title>
        <authorList>
            <person name="Serra L."/>
            <person name="Macchietto M."/>
            <person name="Macias-Munoz A."/>
            <person name="McGill C.J."/>
            <person name="Rodriguez I.M."/>
            <person name="Rodriguez B."/>
            <person name="Murad R."/>
            <person name="Mortazavi A."/>
        </authorList>
    </citation>
    <scope>NUCLEOTIDE SEQUENCE [LARGE SCALE GENOMIC DNA]</scope>
    <source>
        <strain evidence="3 4">ALL</strain>
    </source>
</reference>
<accession>A0A4U5NAK5</accession>
<proteinExistence type="predicted"/>
<protein>
    <submittedName>
        <fullName evidence="3">Uncharacterized protein</fullName>
    </submittedName>
</protein>
<feature type="transmembrane region" description="Helical" evidence="2">
    <location>
        <begin position="61"/>
        <end position="83"/>
    </location>
</feature>
<gene>
    <name evidence="3" type="ORF">L596_014101</name>
</gene>
<keyword evidence="2" id="KW-0472">Membrane</keyword>
<feature type="transmembrane region" description="Helical" evidence="2">
    <location>
        <begin position="6"/>
        <end position="26"/>
    </location>
</feature>
<comment type="caution">
    <text evidence="3">The sequence shown here is derived from an EMBL/GenBank/DDBJ whole genome shotgun (WGS) entry which is preliminary data.</text>
</comment>
<keyword evidence="4" id="KW-1185">Reference proteome</keyword>
<evidence type="ECO:0000313" key="3">
    <source>
        <dbReference type="EMBL" id="TKR79957.1"/>
    </source>
</evidence>
<dbReference type="EMBL" id="AZBU02000004">
    <property type="protein sequence ID" value="TKR79957.1"/>
    <property type="molecule type" value="Genomic_DNA"/>
</dbReference>
<evidence type="ECO:0000256" key="2">
    <source>
        <dbReference type="SAM" id="Phobius"/>
    </source>
</evidence>
<sequence>MTGAMTNVWFGVSTIVNLGVIGLYFSLTRMLRGTYKNFWLHLSALIVSLSEYHRINRSLNTQILVYIFGWLCTMAGCSFALLASPKYALLLNISIRKTRFSHRVYTAIETTVGIACNVNLAAPFFVYFFRSTLYRQEFNRLFGIRTAAVYTDSTRQPNQGTSAIKSCQQTSEA</sequence>
<name>A0A4U5NAK5_STECR</name>
<evidence type="ECO:0000256" key="1">
    <source>
        <dbReference type="SAM" id="MobiDB-lite"/>
    </source>
</evidence>
<feature type="transmembrane region" description="Helical" evidence="2">
    <location>
        <begin position="104"/>
        <end position="129"/>
    </location>
</feature>
<keyword evidence="2" id="KW-0812">Transmembrane</keyword>
<organism evidence="3 4">
    <name type="scientific">Steinernema carpocapsae</name>
    <name type="common">Entomopathogenic nematode</name>
    <dbReference type="NCBI Taxonomy" id="34508"/>
    <lineage>
        <taxon>Eukaryota</taxon>
        <taxon>Metazoa</taxon>
        <taxon>Ecdysozoa</taxon>
        <taxon>Nematoda</taxon>
        <taxon>Chromadorea</taxon>
        <taxon>Rhabditida</taxon>
        <taxon>Tylenchina</taxon>
        <taxon>Panagrolaimomorpha</taxon>
        <taxon>Strongyloidoidea</taxon>
        <taxon>Steinernematidae</taxon>
        <taxon>Steinernema</taxon>
    </lineage>
</organism>
<dbReference type="InterPro" id="IPR019424">
    <property type="entry name" value="7TM_GPCR_Srsx"/>
</dbReference>
<reference evidence="3 4" key="1">
    <citation type="journal article" date="2015" name="Genome Biol.">
        <title>Comparative genomics of Steinernema reveals deeply conserved gene regulatory networks.</title>
        <authorList>
            <person name="Dillman A.R."/>
            <person name="Macchietto M."/>
            <person name="Porter C.F."/>
            <person name="Rogers A."/>
            <person name="Williams B."/>
            <person name="Antoshechkin I."/>
            <person name="Lee M.M."/>
            <person name="Goodwin Z."/>
            <person name="Lu X."/>
            <person name="Lewis E.E."/>
            <person name="Goodrich-Blair H."/>
            <person name="Stock S.P."/>
            <person name="Adams B.J."/>
            <person name="Sternberg P.W."/>
            <person name="Mortazavi A."/>
        </authorList>
    </citation>
    <scope>NUCLEOTIDE SEQUENCE [LARGE SCALE GENOMIC DNA]</scope>
    <source>
        <strain evidence="3 4">ALL</strain>
    </source>
</reference>
<dbReference type="Proteomes" id="UP000298663">
    <property type="component" value="Unassembled WGS sequence"/>
</dbReference>
<dbReference type="Pfam" id="PF10320">
    <property type="entry name" value="7TM_GPCR_Srsx"/>
    <property type="match status" value="1"/>
</dbReference>
<dbReference type="OrthoDB" id="5820127at2759"/>
<evidence type="ECO:0000313" key="4">
    <source>
        <dbReference type="Proteomes" id="UP000298663"/>
    </source>
</evidence>
<keyword evidence="2" id="KW-1133">Transmembrane helix</keyword>
<dbReference type="AlphaFoldDB" id="A0A4U5NAK5"/>
<feature type="region of interest" description="Disordered" evidence="1">
    <location>
        <begin position="154"/>
        <end position="173"/>
    </location>
</feature>